<protein>
    <recommendedName>
        <fullName evidence="3">Pilus assembly protein</fullName>
    </recommendedName>
</protein>
<accession>A0ABQ4PQL4</accession>
<gene>
    <name evidence="1" type="ORF">TUM4438_40400</name>
</gene>
<dbReference type="Proteomes" id="UP000887104">
    <property type="component" value="Unassembled WGS sequence"/>
</dbReference>
<reference evidence="1" key="1">
    <citation type="submission" date="2021-05" db="EMBL/GenBank/DDBJ databases">
        <title>Molecular characterization for Shewanella algae harboring chromosomal blaOXA-55-like strains isolated from clinical and environment sample.</title>
        <authorList>
            <person name="Ohama Y."/>
            <person name="Aoki K."/>
            <person name="Harada S."/>
            <person name="Moriya K."/>
            <person name="Ishii Y."/>
            <person name="Tateda K."/>
        </authorList>
    </citation>
    <scope>NUCLEOTIDE SEQUENCE</scope>
    <source>
        <strain evidence="1">JCM 11563</strain>
    </source>
</reference>
<keyword evidence="2" id="KW-1185">Reference proteome</keyword>
<dbReference type="EMBL" id="BPEY01000111">
    <property type="protein sequence ID" value="GIU51292.1"/>
    <property type="molecule type" value="Genomic_DNA"/>
</dbReference>
<sequence length="170" mass="18964">MKPYQRGASTLDLLIAFSFALTLCLLLLPTVYRTLELTTKARALKNDVAQVVQASNIWYGKEIMRTRCLTLQHPLTIGALMDEGLVDRQIQTLDWNIEVTSIDNDTNPLWNRPTRFVITVTVPDEGLRNAMHQALSPLSADNSALIFDAPIHADIANTLAIMDRNTGCLE</sequence>
<proteinExistence type="predicted"/>
<comment type="caution">
    <text evidence="1">The sequence shown here is derived from an EMBL/GenBank/DDBJ whole genome shotgun (WGS) entry which is preliminary data.</text>
</comment>
<evidence type="ECO:0000313" key="1">
    <source>
        <dbReference type="EMBL" id="GIU51292.1"/>
    </source>
</evidence>
<organism evidence="1 2">
    <name type="scientific">Shewanella sairae</name>
    <dbReference type="NCBI Taxonomy" id="190310"/>
    <lineage>
        <taxon>Bacteria</taxon>
        <taxon>Pseudomonadati</taxon>
        <taxon>Pseudomonadota</taxon>
        <taxon>Gammaproteobacteria</taxon>
        <taxon>Alteromonadales</taxon>
        <taxon>Shewanellaceae</taxon>
        <taxon>Shewanella</taxon>
    </lineage>
</organism>
<name>A0ABQ4PQL4_9GAMM</name>
<evidence type="ECO:0008006" key="3">
    <source>
        <dbReference type="Google" id="ProtNLM"/>
    </source>
</evidence>
<dbReference type="RefSeq" id="WP_220783005.1">
    <property type="nucleotide sequence ID" value="NZ_BPEY01000111.1"/>
</dbReference>
<evidence type="ECO:0000313" key="2">
    <source>
        <dbReference type="Proteomes" id="UP000887104"/>
    </source>
</evidence>